<protein>
    <recommendedName>
        <fullName evidence="2">PPM-type phosphatase domain-containing protein</fullName>
    </recommendedName>
</protein>
<dbReference type="AlphaFoldDB" id="A0A267FQL7"/>
<gene>
    <name evidence="3" type="ORF">BOX15_Mlig031152g2</name>
</gene>
<feature type="compositionally biased region" description="Basic and acidic residues" evidence="1">
    <location>
        <begin position="257"/>
        <end position="267"/>
    </location>
</feature>
<name>A0A267FQL7_9PLAT</name>
<feature type="compositionally biased region" description="Basic and acidic residues" evidence="1">
    <location>
        <begin position="554"/>
        <end position="564"/>
    </location>
</feature>
<dbReference type="Gene3D" id="3.60.40.10">
    <property type="entry name" value="PPM-type phosphatase domain"/>
    <property type="match status" value="2"/>
</dbReference>
<evidence type="ECO:0000313" key="4">
    <source>
        <dbReference type="Proteomes" id="UP000215902"/>
    </source>
</evidence>
<dbReference type="SMART" id="SM00332">
    <property type="entry name" value="PP2Cc"/>
    <property type="match status" value="1"/>
</dbReference>
<feature type="region of interest" description="Disordered" evidence="1">
    <location>
        <begin position="1"/>
        <end position="24"/>
    </location>
</feature>
<feature type="non-terminal residue" evidence="3">
    <location>
        <position position="1"/>
    </location>
</feature>
<dbReference type="OrthoDB" id="6282488at2759"/>
<reference evidence="3 4" key="1">
    <citation type="submission" date="2017-06" db="EMBL/GenBank/DDBJ databases">
        <title>A platform for efficient transgenesis in Macrostomum lignano, a flatworm model organism for stem cell research.</title>
        <authorList>
            <person name="Berezikov E."/>
        </authorList>
    </citation>
    <scope>NUCLEOTIDE SEQUENCE [LARGE SCALE GENOMIC DNA]</scope>
    <source>
        <strain evidence="3">DV1</strain>
        <tissue evidence="3">Whole organism</tissue>
    </source>
</reference>
<feature type="compositionally biased region" description="Low complexity" evidence="1">
    <location>
        <begin position="518"/>
        <end position="542"/>
    </location>
</feature>
<feature type="domain" description="PPM-type phosphatase" evidence="2">
    <location>
        <begin position="178"/>
        <end position="624"/>
    </location>
</feature>
<organism evidence="3 4">
    <name type="scientific">Macrostomum lignano</name>
    <dbReference type="NCBI Taxonomy" id="282301"/>
    <lineage>
        <taxon>Eukaryota</taxon>
        <taxon>Metazoa</taxon>
        <taxon>Spiralia</taxon>
        <taxon>Lophotrochozoa</taxon>
        <taxon>Platyhelminthes</taxon>
        <taxon>Rhabditophora</taxon>
        <taxon>Macrostomorpha</taxon>
        <taxon>Macrostomida</taxon>
        <taxon>Macrostomidae</taxon>
        <taxon>Macrostomum</taxon>
    </lineage>
</organism>
<dbReference type="InterPro" id="IPR036457">
    <property type="entry name" value="PPM-type-like_dom_sf"/>
</dbReference>
<feature type="region of interest" description="Disordered" evidence="1">
    <location>
        <begin position="510"/>
        <end position="589"/>
    </location>
</feature>
<comment type="caution">
    <text evidence="3">The sequence shown here is derived from an EMBL/GenBank/DDBJ whole genome shotgun (WGS) entry which is preliminary data.</text>
</comment>
<dbReference type="STRING" id="282301.A0A267FQL7"/>
<dbReference type="Pfam" id="PF00481">
    <property type="entry name" value="PP2C"/>
    <property type="match status" value="1"/>
</dbReference>
<accession>A0A267FQL7</accession>
<evidence type="ECO:0000313" key="3">
    <source>
        <dbReference type="EMBL" id="PAA76023.1"/>
    </source>
</evidence>
<dbReference type="EMBL" id="NIVC01000847">
    <property type="protein sequence ID" value="PAA76023.1"/>
    <property type="molecule type" value="Genomic_DNA"/>
</dbReference>
<dbReference type="InterPro" id="IPR001932">
    <property type="entry name" value="PPM-type_phosphatase-like_dom"/>
</dbReference>
<dbReference type="Proteomes" id="UP000215902">
    <property type="component" value="Unassembled WGS sequence"/>
</dbReference>
<dbReference type="SUPFAM" id="SSF81606">
    <property type="entry name" value="PP2C-like"/>
    <property type="match status" value="1"/>
</dbReference>
<dbReference type="PROSITE" id="PS51746">
    <property type="entry name" value="PPM_2"/>
    <property type="match status" value="1"/>
</dbReference>
<evidence type="ECO:0000259" key="2">
    <source>
        <dbReference type="PROSITE" id="PS51746"/>
    </source>
</evidence>
<sequence length="638" mass="69838">TIEEKSERSTTLAPAASAIRAEVNSPRREELERKLVGVRQYTPNTELSTPRWNPDISIYCHACRELVSVREIVQHKRYHREMRHFGLANVANLTLEQLTAARRRKVQQLEERLGGCSAVRATDLERVNQRYAFLRAHLFEENRGRLVLASRPAEQIPANDVESRGLRCSVPFVLGAGAASFHNARFGRRPRARAAYQDWLGGDPAKCFVGLYAGRYGDTAAKLASEEMHHFLLCELARFDPGTRCTCAFNMAAAPNDKPEAAPEIHRPSTGGTSARQRERLHWTSANLVHSVLRTCAERLDEFALAYARSRTPDLRWYDDNNENENDDKGDVVEDDDSNVDGWADKVAAAFAKALEYTDGLLKRGQSDYAAVRWSGASVGAVLVRAADELEGGAGDGEGAGRRRLGWLHAAACGDVQLILVRNNQPHGLSSPAPNRGIGYHGDPEMKRRLSCRPDCRCVPIDSECQAVVMATAGVTGVLNPAEICQLVATHLPVNRVRVASSLEDSERRRLFGETDTRASSSSRSATPSTSSSFEAAAADAVSDADRPGSSSRSFDHDFDESRRSSVTATTEWDLGGEGRTEAEGEGEVDGLEVSLAEEVARRLAQAAVLAGSQEDLATAVLLLPAAFQTDWRPPRPL</sequence>
<keyword evidence="4" id="KW-1185">Reference proteome</keyword>
<proteinExistence type="predicted"/>
<evidence type="ECO:0000256" key="1">
    <source>
        <dbReference type="SAM" id="MobiDB-lite"/>
    </source>
</evidence>
<feature type="region of interest" description="Disordered" evidence="1">
    <location>
        <begin position="257"/>
        <end position="277"/>
    </location>
</feature>